<organism evidence="2 3">
    <name type="scientific">Wenyingzhuangia heitensis</name>
    <dbReference type="NCBI Taxonomy" id="1487859"/>
    <lineage>
        <taxon>Bacteria</taxon>
        <taxon>Pseudomonadati</taxon>
        <taxon>Bacteroidota</taxon>
        <taxon>Flavobacteriia</taxon>
        <taxon>Flavobacteriales</taxon>
        <taxon>Flavobacteriaceae</taxon>
        <taxon>Wenyingzhuangia</taxon>
    </lineage>
</organism>
<keyword evidence="3" id="KW-1185">Reference proteome</keyword>
<evidence type="ECO:0000313" key="2">
    <source>
        <dbReference type="EMBL" id="NIJ45155.1"/>
    </source>
</evidence>
<feature type="compositionally biased region" description="Basic and acidic residues" evidence="1">
    <location>
        <begin position="38"/>
        <end position="49"/>
    </location>
</feature>
<reference evidence="2 3" key="1">
    <citation type="submission" date="2020-03" db="EMBL/GenBank/DDBJ databases">
        <title>Genomic Encyclopedia of Type Strains, Phase IV (KMG-IV): sequencing the most valuable type-strain genomes for metagenomic binning, comparative biology and taxonomic classification.</title>
        <authorList>
            <person name="Goeker M."/>
        </authorList>
    </citation>
    <scope>NUCLEOTIDE SEQUENCE [LARGE SCALE GENOMIC DNA]</scope>
    <source>
        <strain evidence="2 3">DSM 101599</strain>
    </source>
</reference>
<comment type="caution">
    <text evidence="2">The sequence shown here is derived from an EMBL/GenBank/DDBJ whole genome shotgun (WGS) entry which is preliminary data.</text>
</comment>
<evidence type="ECO:0000313" key="3">
    <source>
        <dbReference type="Proteomes" id="UP000745859"/>
    </source>
</evidence>
<evidence type="ECO:0000256" key="1">
    <source>
        <dbReference type="SAM" id="MobiDB-lite"/>
    </source>
</evidence>
<dbReference type="EMBL" id="JAASQL010000001">
    <property type="protein sequence ID" value="NIJ45155.1"/>
    <property type="molecule type" value="Genomic_DNA"/>
</dbReference>
<proteinExistence type="predicted"/>
<protein>
    <recommendedName>
        <fullName evidence="4">YtxH-like protein</fullName>
    </recommendedName>
</protein>
<sequence>MKKLFTISTIVLAVVALTVSCKKSPKEKVEDGLEEVGDGIKDGAHDTGDHIKEGYEEMKDEVDDATDAK</sequence>
<dbReference type="PROSITE" id="PS51257">
    <property type="entry name" value="PROKAR_LIPOPROTEIN"/>
    <property type="match status" value="1"/>
</dbReference>
<accession>A0ABX0UB48</accession>
<evidence type="ECO:0008006" key="4">
    <source>
        <dbReference type="Google" id="ProtNLM"/>
    </source>
</evidence>
<dbReference type="Gene3D" id="1.10.287.700">
    <property type="entry name" value="Helix hairpin bin"/>
    <property type="match status" value="1"/>
</dbReference>
<dbReference type="RefSeq" id="WP_167186476.1">
    <property type="nucleotide sequence ID" value="NZ_JAASQL010000001.1"/>
</dbReference>
<dbReference type="Proteomes" id="UP000745859">
    <property type="component" value="Unassembled WGS sequence"/>
</dbReference>
<feature type="region of interest" description="Disordered" evidence="1">
    <location>
        <begin position="30"/>
        <end position="49"/>
    </location>
</feature>
<gene>
    <name evidence="2" type="ORF">FHR24_001594</name>
</gene>
<name>A0ABX0UB48_9FLAO</name>